<proteinExistence type="predicted"/>
<evidence type="ECO:0000313" key="1">
    <source>
        <dbReference type="EMBL" id="MDT0348483.1"/>
    </source>
</evidence>
<gene>
    <name evidence="1" type="ORF">RM445_02975</name>
</gene>
<sequence>MTVVLAMRCADGLVLAADSQITDADRGLSYPARKLHHLGDHAAWGGSGARAVLSELEGMFDANPTPIVEASDVGHALQDAVVPVLRRHYASFIPEIPGKPAGGATPATFVLAVGYSGDQPFIVDVDPHGLIGRYEEVGFHAIGSGAAMAQQAGSLLAQYRMTERSVDHGVLAAMRTLDALDRTSPSIGGPMNVCRMTPEGARHLDEKEIEQARERVRRWVDLEQRALDELFQ</sequence>
<dbReference type="Gene3D" id="3.60.20.10">
    <property type="entry name" value="Glutamine Phosphoribosylpyrophosphate, subunit 1, domain 1"/>
    <property type="match status" value="1"/>
</dbReference>
<name>A0ABU2N3I9_9PSEU</name>
<dbReference type="CDD" id="cd01901">
    <property type="entry name" value="Ntn_hydrolase"/>
    <property type="match status" value="1"/>
</dbReference>
<evidence type="ECO:0000313" key="2">
    <source>
        <dbReference type="Proteomes" id="UP001183202"/>
    </source>
</evidence>
<dbReference type="Pfam" id="PF00227">
    <property type="entry name" value="Proteasome"/>
    <property type="match status" value="1"/>
</dbReference>
<evidence type="ECO:0008006" key="3">
    <source>
        <dbReference type="Google" id="ProtNLM"/>
    </source>
</evidence>
<dbReference type="InterPro" id="IPR029055">
    <property type="entry name" value="Ntn_hydrolases_N"/>
</dbReference>
<dbReference type="Proteomes" id="UP001183202">
    <property type="component" value="Unassembled WGS sequence"/>
</dbReference>
<dbReference type="SUPFAM" id="SSF56235">
    <property type="entry name" value="N-terminal nucleophile aminohydrolases (Ntn hydrolases)"/>
    <property type="match status" value="1"/>
</dbReference>
<comment type="caution">
    <text evidence="1">The sequence shown here is derived from an EMBL/GenBank/DDBJ whole genome shotgun (WGS) entry which is preliminary data.</text>
</comment>
<keyword evidence="2" id="KW-1185">Reference proteome</keyword>
<dbReference type="EMBL" id="JAVREJ010000002">
    <property type="protein sequence ID" value="MDT0348483.1"/>
    <property type="molecule type" value="Genomic_DNA"/>
</dbReference>
<dbReference type="InterPro" id="IPR001353">
    <property type="entry name" value="Proteasome_sua/b"/>
</dbReference>
<reference evidence="2" key="1">
    <citation type="submission" date="2023-07" db="EMBL/GenBank/DDBJ databases">
        <title>30 novel species of actinomycetes from the DSMZ collection.</title>
        <authorList>
            <person name="Nouioui I."/>
        </authorList>
    </citation>
    <scope>NUCLEOTIDE SEQUENCE [LARGE SCALE GENOMIC DNA]</scope>
    <source>
        <strain evidence="2">DSM 45834</strain>
    </source>
</reference>
<organism evidence="1 2">
    <name type="scientific">Pseudonocardia charpentierae</name>
    <dbReference type="NCBI Taxonomy" id="3075545"/>
    <lineage>
        <taxon>Bacteria</taxon>
        <taxon>Bacillati</taxon>
        <taxon>Actinomycetota</taxon>
        <taxon>Actinomycetes</taxon>
        <taxon>Pseudonocardiales</taxon>
        <taxon>Pseudonocardiaceae</taxon>
        <taxon>Pseudonocardia</taxon>
    </lineage>
</organism>
<dbReference type="RefSeq" id="WP_311554409.1">
    <property type="nucleotide sequence ID" value="NZ_JAVREJ010000002.1"/>
</dbReference>
<accession>A0ABU2N3I9</accession>
<protein>
    <recommendedName>
        <fullName evidence="3">Proteasome protein</fullName>
    </recommendedName>
</protein>